<keyword evidence="1" id="KW-0472">Membrane</keyword>
<evidence type="ECO:0000256" key="1">
    <source>
        <dbReference type="SAM" id="Phobius"/>
    </source>
</evidence>
<name>A0A2K3KMH3_TRIPR</name>
<evidence type="ECO:0000313" key="2">
    <source>
        <dbReference type="EMBL" id="PNX67508.1"/>
    </source>
</evidence>
<proteinExistence type="predicted"/>
<reference evidence="2 3" key="1">
    <citation type="journal article" date="2014" name="Am. J. Bot.">
        <title>Genome assembly and annotation for red clover (Trifolium pratense; Fabaceae).</title>
        <authorList>
            <person name="Istvanek J."/>
            <person name="Jaros M."/>
            <person name="Krenek A."/>
            <person name="Repkova J."/>
        </authorList>
    </citation>
    <scope>NUCLEOTIDE SEQUENCE [LARGE SCALE GENOMIC DNA]</scope>
    <source>
        <strain evidence="3">cv. Tatra</strain>
        <tissue evidence="2">Young leaves</tissue>
    </source>
</reference>
<organism evidence="2 3">
    <name type="scientific">Trifolium pratense</name>
    <name type="common">Red clover</name>
    <dbReference type="NCBI Taxonomy" id="57577"/>
    <lineage>
        <taxon>Eukaryota</taxon>
        <taxon>Viridiplantae</taxon>
        <taxon>Streptophyta</taxon>
        <taxon>Embryophyta</taxon>
        <taxon>Tracheophyta</taxon>
        <taxon>Spermatophyta</taxon>
        <taxon>Magnoliopsida</taxon>
        <taxon>eudicotyledons</taxon>
        <taxon>Gunneridae</taxon>
        <taxon>Pentapetalae</taxon>
        <taxon>rosids</taxon>
        <taxon>fabids</taxon>
        <taxon>Fabales</taxon>
        <taxon>Fabaceae</taxon>
        <taxon>Papilionoideae</taxon>
        <taxon>50 kb inversion clade</taxon>
        <taxon>NPAAA clade</taxon>
        <taxon>Hologalegina</taxon>
        <taxon>IRL clade</taxon>
        <taxon>Trifolieae</taxon>
        <taxon>Trifolium</taxon>
    </lineage>
</organism>
<accession>A0A2K3KMH3</accession>
<feature type="transmembrane region" description="Helical" evidence="1">
    <location>
        <begin position="12"/>
        <end position="33"/>
    </location>
</feature>
<comment type="caution">
    <text evidence="2">The sequence shown here is derived from an EMBL/GenBank/DDBJ whole genome shotgun (WGS) entry which is preliminary data.</text>
</comment>
<dbReference type="AlphaFoldDB" id="A0A2K3KMH3"/>
<sequence length="37" mass="4245">MSQARLEPYLSISAHAVVQFLVVHLLLVHLLLVHRLQ</sequence>
<dbReference type="EMBL" id="ASHM01210703">
    <property type="protein sequence ID" value="PNX67508.1"/>
    <property type="molecule type" value="Genomic_DNA"/>
</dbReference>
<gene>
    <name evidence="2" type="ORF">L195_g063549</name>
</gene>
<dbReference type="Proteomes" id="UP000236291">
    <property type="component" value="Unassembled WGS sequence"/>
</dbReference>
<reference evidence="2 3" key="2">
    <citation type="journal article" date="2017" name="Front. Plant Sci.">
        <title>Gene Classification and Mining of Molecular Markers Useful in Red Clover (Trifolium pratense) Breeding.</title>
        <authorList>
            <person name="Istvanek J."/>
            <person name="Dluhosova J."/>
            <person name="Dluhos P."/>
            <person name="Patkova L."/>
            <person name="Nedelnik J."/>
            <person name="Repkova J."/>
        </authorList>
    </citation>
    <scope>NUCLEOTIDE SEQUENCE [LARGE SCALE GENOMIC DNA]</scope>
    <source>
        <strain evidence="3">cv. Tatra</strain>
        <tissue evidence="2">Young leaves</tissue>
    </source>
</reference>
<evidence type="ECO:0000313" key="3">
    <source>
        <dbReference type="Proteomes" id="UP000236291"/>
    </source>
</evidence>
<keyword evidence="1" id="KW-0812">Transmembrane</keyword>
<feature type="non-terminal residue" evidence="2">
    <location>
        <position position="37"/>
    </location>
</feature>
<protein>
    <submittedName>
        <fullName evidence="2">Uncharacterized protein</fullName>
    </submittedName>
</protein>
<keyword evidence="1" id="KW-1133">Transmembrane helix</keyword>